<sequence>MCAPSNPAVHLRVGTLHRGIPLPADLDPIREALTSPDPSRAAVTALLAFHALRTTEIRTLTLDSLRDLDESRLHLPDRTVLLADPVRIRLSAYLAHRTATWPRTANPHLFLTRRTAISTTPVSRPWLYRRYPSSSHLLRADRLVDEAQAAGDTRMICELFGLTFKAAVRYTRPYAAAVASSSVLGC</sequence>
<evidence type="ECO:0000313" key="3">
    <source>
        <dbReference type="Proteomes" id="UP001257627"/>
    </source>
</evidence>
<comment type="caution">
    <text evidence="2">The sequence shown here is derived from an EMBL/GenBank/DDBJ whole genome shotgun (WGS) entry which is preliminary data.</text>
</comment>
<accession>A0ABU3V1A3</accession>
<dbReference type="Gene3D" id="1.10.443.10">
    <property type="entry name" value="Intergrase catalytic core"/>
    <property type="match status" value="1"/>
</dbReference>
<gene>
    <name evidence="2" type="ORF">PU648_48110</name>
</gene>
<dbReference type="SUPFAM" id="SSF56349">
    <property type="entry name" value="DNA breaking-rejoining enzymes"/>
    <property type="match status" value="1"/>
</dbReference>
<evidence type="ECO:0000256" key="1">
    <source>
        <dbReference type="ARBA" id="ARBA00023172"/>
    </source>
</evidence>
<name>A0ABU3V1A3_9ACTN</name>
<dbReference type="InterPro" id="IPR011010">
    <property type="entry name" value="DNA_brk_join_enz"/>
</dbReference>
<evidence type="ECO:0008006" key="4">
    <source>
        <dbReference type="Google" id="ProtNLM"/>
    </source>
</evidence>
<proteinExistence type="predicted"/>
<dbReference type="EMBL" id="JARAKF010000001">
    <property type="protein sequence ID" value="MDU8999963.1"/>
    <property type="molecule type" value="Genomic_DNA"/>
</dbReference>
<protein>
    <recommendedName>
        <fullName evidence="4">Phage integrase family protein</fullName>
    </recommendedName>
</protein>
<keyword evidence="3" id="KW-1185">Reference proteome</keyword>
<organism evidence="2 3">
    <name type="scientific">Streptomyces mirabilis</name>
    <dbReference type="NCBI Taxonomy" id="68239"/>
    <lineage>
        <taxon>Bacteria</taxon>
        <taxon>Bacillati</taxon>
        <taxon>Actinomycetota</taxon>
        <taxon>Actinomycetes</taxon>
        <taxon>Kitasatosporales</taxon>
        <taxon>Streptomycetaceae</taxon>
        <taxon>Streptomyces</taxon>
    </lineage>
</organism>
<dbReference type="Proteomes" id="UP001257627">
    <property type="component" value="Unassembled WGS sequence"/>
</dbReference>
<keyword evidence="1" id="KW-0233">DNA recombination</keyword>
<evidence type="ECO:0000313" key="2">
    <source>
        <dbReference type="EMBL" id="MDU8999963.1"/>
    </source>
</evidence>
<dbReference type="InterPro" id="IPR013762">
    <property type="entry name" value="Integrase-like_cat_sf"/>
</dbReference>
<dbReference type="RefSeq" id="WP_266996859.1">
    <property type="nucleotide sequence ID" value="NZ_CP107955.1"/>
</dbReference>
<reference evidence="2 3" key="1">
    <citation type="submission" date="2023-02" db="EMBL/GenBank/DDBJ databases">
        <authorList>
            <person name="Maleckis M."/>
        </authorList>
    </citation>
    <scope>NUCLEOTIDE SEQUENCE [LARGE SCALE GENOMIC DNA]</scope>
    <source>
        <strain evidence="2 3">P8-A2</strain>
    </source>
</reference>